<dbReference type="InterPro" id="IPR044946">
    <property type="entry name" value="Restrct_endonuc_typeI_TRD_sf"/>
</dbReference>
<proteinExistence type="predicted"/>
<evidence type="ECO:0000313" key="3">
    <source>
        <dbReference type="EMBL" id="ADW08036.1"/>
    </source>
</evidence>
<dbReference type="PANTHER" id="PTHR30408">
    <property type="entry name" value="TYPE-1 RESTRICTION ENZYME ECOKI SPECIFICITY PROTEIN"/>
    <property type="match status" value="1"/>
</dbReference>
<dbReference type="EMBL" id="CP002477">
    <property type="protein sequence ID" value="ADW08036.1"/>
    <property type="molecule type" value="Genomic_DNA"/>
</dbReference>
<evidence type="ECO:0000313" key="4">
    <source>
        <dbReference type="Proteomes" id="UP000002066"/>
    </source>
</evidence>
<dbReference type="REBASE" id="32231">
    <property type="entry name" value="S.Sfl33331ORF6747P"/>
</dbReference>
<keyword evidence="2" id="KW-0238">DNA-binding</keyword>
<dbReference type="InterPro" id="IPR052021">
    <property type="entry name" value="Type-I_RS_S_subunit"/>
</dbReference>
<organism evidence="3 4">
    <name type="scientific">Streptomyces pratensis (strain ATCC 33331 / IAF-45CD)</name>
    <dbReference type="NCBI Taxonomy" id="591167"/>
    <lineage>
        <taxon>Bacteria</taxon>
        <taxon>Bacillati</taxon>
        <taxon>Actinomycetota</taxon>
        <taxon>Actinomycetes</taxon>
        <taxon>Kitasatosporales</taxon>
        <taxon>Streptomycetaceae</taxon>
        <taxon>Streptomyces</taxon>
    </lineage>
</organism>
<protein>
    <recommendedName>
        <fullName evidence="5">Type I restriction modification DNA specificity domain-containing protein</fullName>
    </recommendedName>
</protein>
<keyword evidence="3" id="KW-0614">Plasmid</keyword>
<dbReference type="PANTHER" id="PTHR30408:SF12">
    <property type="entry name" value="TYPE I RESTRICTION ENZYME MJAVIII SPECIFICITY SUBUNIT"/>
    <property type="match status" value="1"/>
</dbReference>
<name>A0A8D3WQP6_STRFA</name>
<accession>A0A8D3WQP6</accession>
<evidence type="ECO:0008006" key="5">
    <source>
        <dbReference type="Google" id="ProtNLM"/>
    </source>
</evidence>
<evidence type="ECO:0000256" key="2">
    <source>
        <dbReference type="ARBA" id="ARBA00023125"/>
    </source>
</evidence>
<keyword evidence="1" id="KW-0680">Restriction system</keyword>
<dbReference type="GO" id="GO:0009307">
    <property type="term" value="P:DNA restriction-modification system"/>
    <property type="evidence" value="ECO:0007669"/>
    <property type="project" value="UniProtKB-KW"/>
</dbReference>
<dbReference type="AlphaFoldDB" id="A0A8D3WQP6"/>
<reference evidence="3 4" key="1">
    <citation type="submission" date="2011-01" db="EMBL/GenBank/DDBJ databases">
        <title>Complete sequence of plasmid2 of Streptomyces flavogriseus ATCC 33331.</title>
        <authorList>
            <consortium name="US DOE Joint Genome Institute"/>
            <person name="Lucas S."/>
            <person name="Copeland A."/>
            <person name="Lapidus A."/>
            <person name="Cheng J.-F."/>
            <person name="Goodwin L."/>
            <person name="Pitluck S."/>
            <person name="Davenport K."/>
            <person name="Detter J.C."/>
            <person name="Han C."/>
            <person name="Tapia R."/>
            <person name="Land M."/>
            <person name="Hauser L."/>
            <person name="Kyrpides N."/>
            <person name="Ivanova N."/>
            <person name="Ovchinnikova G."/>
            <person name="Pagani I."/>
            <person name="Brumm P."/>
            <person name="Mead D."/>
            <person name="Woyke T."/>
        </authorList>
    </citation>
    <scope>NUCLEOTIDE SEQUENCE [LARGE SCALE GENOMIC DNA]</scope>
    <source>
        <strain evidence="4">ATCC 33331 / IAF-45CD</strain>
        <plasmid evidence="3 4">pSFLA02</plasmid>
    </source>
</reference>
<evidence type="ECO:0000256" key="1">
    <source>
        <dbReference type="ARBA" id="ARBA00022747"/>
    </source>
</evidence>
<dbReference type="SUPFAM" id="SSF116734">
    <property type="entry name" value="DNA methylase specificity domain"/>
    <property type="match status" value="2"/>
</dbReference>
<dbReference type="Proteomes" id="UP000002066">
    <property type="component" value="Plasmid pSFLA02"/>
</dbReference>
<dbReference type="OrthoDB" id="3450733at2"/>
<geneLocation type="plasmid" evidence="3 4">
    <name>pSFLA02</name>
</geneLocation>
<dbReference type="GO" id="GO:0003677">
    <property type="term" value="F:DNA binding"/>
    <property type="evidence" value="ECO:0007669"/>
    <property type="project" value="UniProtKB-KW"/>
</dbReference>
<dbReference type="Gene3D" id="3.90.220.20">
    <property type="entry name" value="DNA methylase specificity domains"/>
    <property type="match status" value="2"/>
</dbReference>
<gene>
    <name evidence="3" type="ORF">Sfla_6746</name>
</gene>
<sequence length="396" mass="42363">MSNDWEWVELGVLADFVGYGITRPGRQDPKGVPMLRAGDIANGRIRATGPMLISRDVDGANPQTRLRLGDVVVVLVGRVGEAASVTGEHEDWNTARSVAVVRCAAPALAEWVRVWLTAPAARAWCVAHASGSAQATLGLAKLRRLPVPMPPLGVQDRVLRTVKTIEARIEANERIAETAVALADAHFAVATADRRNWPQHRFKDVVKARTGAAAKPSEPVSEGAGTAWAAPADVMRSPLPYLDQTAERVAEGADGDHEVCPPDTVLVAPKAGEVQAAVNRMPVVAGRGVLAVRPHGPFDGWWLLHEIRSRSGELSALGQGTAGRELSARAFLYAAVSWPPVEARGRFVRLAAPLHARALTAVRENRSLRLLLAESLRREVPATLPAVAFATVPASR</sequence>
<dbReference type="KEGG" id="sfa:Sfla_6746"/>